<dbReference type="EMBL" id="AKWF02000023">
    <property type="protein sequence ID" value="EMO64617.1"/>
    <property type="molecule type" value="Genomic_DNA"/>
</dbReference>
<name>M6W4G2_LEPBO</name>
<proteinExistence type="predicted"/>
<protein>
    <submittedName>
        <fullName evidence="1">Uncharacterized protein</fullName>
    </submittedName>
</protein>
<evidence type="ECO:0000313" key="1">
    <source>
        <dbReference type="EMBL" id="EMO64617.1"/>
    </source>
</evidence>
<gene>
    <name evidence="1" type="ORF">LEP1GSC133_2924</name>
</gene>
<evidence type="ECO:0000313" key="2">
    <source>
        <dbReference type="Proteomes" id="UP000012159"/>
    </source>
</evidence>
<comment type="caution">
    <text evidence="1">The sequence shown here is derived from an EMBL/GenBank/DDBJ whole genome shotgun (WGS) entry which is preliminary data.</text>
</comment>
<dbReference type="Proteomes" id="UP000012159">
    <property type="component" value="Unassembled WGS sequence"/>
</dbReference>
<dbReference type="AlphaFoldDB" id="M6W4G2"/>
<accession>M6W4G2</accession>
<sequence>MQRCRSSHKIASNYRPFLKKIYVLIFETNLDKMAPLLGLKSVG</sequence>
<reference evidence="1 2" key="1">
    <citation type="submission" date="2013-01" db="EMBL/GenBank/DDBJ databases">
        <authorList>
            <person name="Harkins D.M."/>
            <person name="Durkin A.S."/>
            <person name="Brinkac L.M."/>
            <person name="Haft D.H."/>
            <person name="Selengut J.D."/>
            <person name="Sanka R."/>
            <person name="DePew J."/>
            <person name="Purushe J."/>
            <person name="Picardeau M."/>
            <person name="Werts C."/>
            <person name="Goarant C."/>
            <person name="Vinetz J.M."/>
            <person name="Sutton G.G."/>
            <person name="Nierman W.C."/>
            <person name="Fouts D.E."/>
        </authorList>
    </citation>
    <scope>NUCLEOTIDE SEQUENCE [LARGE SCALE GENOMIC DNA]</scope>
    <source>
        <strain evidence="1 2">200901868</strain>
    </source>
</reference>
<organism evidence="1 2">
    <name type="scientific">Leptospira borgpetersenii serovar Pomona str. 200901868</name>
    <dbReference type="NCBI Taxonomy" id="1192866"/>
    <lineage>
        <taxon>Bacteria</taxon>
        <taxon>Pseudomonadati</taxon>
        <taxon>Spirochaetota</taxon>
        <taxon>Spirochaetia</taxon>
        <taxon>Leptospirales</taxon>
        <taxon>Leptospiraceae</taxon>
        <taxon>Leptospira</taxon>
    </lineage>
</organism>